<keyword evidence="6" id="KW-1003">Cell membrane</keyword>
<accession>A0A063Y7M6</accession>
<dbReference type="RefSeq" id="WP_193364956.1">
    <property type="nucleotide sequence ID" value="NZ_JMSZ01000010.1"/>
</dbReference>
<feature type="transmembrane region" description="Helical" evidence="6">
    <location>
        <begin position="85"/>
        <end position="103"/>
    </location>
</feature>
<organism evidence="7 8">
    <name type="scientific">Nitrincola lacisaponensis</name>
    <dbReference type="NCBI Taxonomy" id="267850"/>
    <lineage>
        <taxon>Bacteria</taxon>
        <taxon>Pseudomonadati</taxon>
        <taxon>Pseudomonadota</taxon>
        <taxon>Gammaproteobacteria</taxon>
        <taxon>Oceanospirillales</taxon>
        <taxon>Oceanospirillaceae</taxon>
        <taxon>Nitrincola</taxon>
    </lineage>
</organism>
<sequence length="265" mass="27784">MLMTLLLYLVLGAFAGVAAGLFGIGGGLLIVPVLIFTFAAQGFPVEVLTHMAVATSLATILVTSISSVRAHHKRGAVSWSLFRPLAVGILFGAVLGVNTAVLLPGPTLQLIFGVFALLVALQMGFNLQPPQSPAAPGTKELAGAGGVIGWASSIFGIGGGTLSVPYMTWRRQEMRVAVATSAACGLPIALMGTLTNVWLGWEQEALPEWTIGYVYLPAFLGIIISSAPCAKLGARWAHSLPQPVLKKCFAVFLLLVGLRFLFSNL</sequence>
<protein>
    <recommendedName>
        <fullName evidence="6">Probable membrane transporter protein</fullName>
    </recommendedName>
</protein>
<keyword evidence="4 6" id="KW-1133">Transmembrane helix</keyword>
<keyword evidence="3 6" id="KW-0812">Transmembrane</keyword>
<comment type="similarity">
    <text evidence="2 6">Belongs to the 4-toluene sulfonate uptake permease (TSUP) (TC 2.A.102) family.</text>
</comment>
<dbReference type="PANTHER" id="PTHR43483:SF3">
    <property type="entry name" value="MEMBRANE TRANSPORTER PROTEIN HI_0806-RELATED"/>
    <property type="match status" value="1"/>
</dbReference>
<dbReference type="Pfam" id="PF01925">
    <property type="entry name" value="TauE"/>
    <property type="match status" value="1"/>
</dbReference>
<evidence type="ECO:0000256" key="6">
    <source>
        <dbReference type="RuleBase" id="RU363041"/>
    </source>
</evidence>
<feature type="transmembrane region" description="Helical" evidence="6">
    <location>
        <begin position="147"/>
        <end position="169"/>
    </location>
</feature>
<dbReference type="GO" id="GO:0005886">
    <property type="term" value="C:plasma membrane"/>
    <property type="evidence" value="ECO:0007669"/>
    <property type="project" value="UniProtKB-SubCell"/>
</dbReference>
<gene>
    <name evidence="7" type="ORF">ADINL_0425</name>
</gene>
<evidence type="ECO:0000256" key="4">
    <source>
        <dbReference type="ARBA" id="ARBA00022989"/>
    </source>
</evidence>
<name>A0A063Y7M6_9GAMM</name>
<evidence type="ECO:0000313" key="7">
    <source>
        <dbReference type="EMBL" id="KDE41120.1"/>
    </source>
</evidence>
<dbReference type="PANTHER" id="PTHR43483">
    <property type="entry name" value="MEMBRANE TRANSPORTER PROTEIN HI_0806-RELATED"/>
    <property type="match status" value="1"/>
</dbReference>
<proteinExistence type="inferred from homology"/>
<dbReference type="PATRIC" id="fig|267850.7.peg.422"/>
<keyword evidence="5 6" id="KW-0472">Membrane</keyword>
<evidence type="ECO:0000256" key="2">
    <source>
        <dbReference type="ARBA" id="ARBA00009142"/>
    </source>
</evidence>
<evidence type="ECO:0000256" key="5">
    <source>
        <dbReference type="ARBA" id="ARBA00023136"/>
    </source>
</evidence>
<evidence type="ECO:0000256" key="1">
    <source>
        <dbReference type="ARBA" id="ARBA00004141"/>
    </source>
</evidence>
<dbReference type="Proteomes" id="UP000027318">
    <property type="component" value="Unassembled WGS sequence"/>
</dbReference>
<comment type="caution">
    <text evidence="7">The sequence shown here is derived from an EMBL/GenBank/DDBJ whole genome shotgun (WGS) entry which is preliminary data.</text>
</comment>
<feature type="transmembrane region" description="Helical" evidence="6">
    <location>
        <begin position="6"/>
        <end position="35"/>
    </location>
</feature>
<dbReference type="STRING" id="267850.ADINL_0425"/>
<feature type="transmembrane region" description="Helical" evidence="6">
    <location>
        <begin position="244"/>
        <end position="262"/>
    </location>
</feature>
<dbReference type="InterPro" id="IPR002781">
    <property type="entry name" value="TM_pro_TauE-like"/>
</dbReference>
<feature type="transmembrane region" description="Helical" evidence="6">
    <location>
        <begin position="213"/>
        <end position="232"/>
    </location>
</feature>
<dbReference type="EMBL" id="JMSZ01000010">
    <property type="protein sequence ID" value="KDE41120.1"/>
    <property type="molecule type" value="Genomic_DNA"/>
</dbReference>
<comment type="subcellular location">
    <subcellularLocation>
        <location evidence="6">Cell membrane</location>
        <topology evidence="6">Multi-pass membrane protein</topology>
    </subcellularLocation>
    <subcellularLocation>
        <location evidence="1">Membrane</location>
        <topology evidence="1">Multi-pass membrane protein</topology>
    </subcellularLocation>
</comment>
<feature type="transmembrane region" description="Helical" evidence="6">
    <location>
        <begin position="176"/>
        <end position="201"/>
    </location>
</feature>
<keyword evidence="8" id="KW-1185">Reference proteome</keyword>
<reference evidence="7 8" key="1">
    <citation type="journal article" date="2005" name="Int. J. Syst. Evol. Microbiol.">
        <title>Nitrincola lacisaponensis gen. nov., sp. nov., a novel alkaliphilic bacterium isolated from an alkaline, saline lake.</title>
        <authorList>
            <person name="Dimitriu P.A."/>
            <person name="Shukla S.K."/>
            <person name="Conradt J."/>
            <person name="Marquez M.C."/>
            <person name="Ventosa A."/>
            <person name="Maglia A."/>
            <person name="Peyton B.M."/>
            <person name="Pinkart H.C."/>
            <person name="Mormile M.R."/>
        </authorList>
    </citation>
    <scope>NUCLEOTIDE SEQUENCE [LARGE SCALE GENOMIC DNA]</scope>
    <source>
        <strain evidence="7 8">4CA</strain>
    </source>
</reference>
<evidence type="ECO:0000313" key="8">
    <source>
        <dbReference type="Proteomes" id="UP000027318"/>
    </source>
</evidence>
<feature type="transmembrane region" description="Helical" evidence="6">
    <location>
        <begin position="47"/>
        <end position="65"/>
    </location>
</feature>
<dbReference type="AlphaFoldDB" id="A0A063Y7M6"/>
<evidence type="ECO:0000256" key="3">
    <source>
        <dbReference type="ARBA" id="ARBA00022692"/>
    </source>
</evidence>